<dbReference type="EMBL" id="CAJZAG010000006">
    <property type="protein sequence ID" value="CAG9175462.1"/>
    <property type="molecule type" value="Genomic_DNA"/>
</dbReference>
<keyword evidence="1" id="KW-0732">Signal</keyword>
<dbReference type="RefSeq" id="WP_223990126.1">
    <property type="nucleotide sequence ID" value="NZ_CAJZAG010000006.1"/>
</dbReference>
<organism evidence="2 3">
    <name type="scientific">Cupriavidus pampae</name>
    <dbReference type="NCBI Taxonomy" id="659251"/>
    <lineage>
        <taxon>Bacteria</taxon>
        <taxon>Pseudomonadati</taxon>
        <taxon>Pseudomonadota</taxon>
        <taxon>Betaproteobacteria</taxon>
        <taxon>Burkholderiales</taxon>
        <taxon>Burkholderiaceae</taxon>
        <taxon>Cupriavidus</taxon>
    </lineage>
</organism>
<reference evidence="2 3" key="1">
    <citation type="submission" date="2021-08" db="EMBL/GenBank/DDBJ databases">
        <authorList>
            <person name="Peeters C."/>
        </authorList>
    </citation>
    <scope>NUCLEOTIDE SEQUENCE [LARGE SCALE GENOMIC DNA]</scope>
    <source>
        <strain evidence="2 3">LMG 32289</strain>
    </source>
</reference>
<gene>
    <name evidence="2" type="ORF">LMG32289_03322</name>
</gene>
<sequence length="344" mass="36814">MMGMGKWMASCALAAMLCACGGGGDDQNTAALNINTSGSSAQTQSIATGKSGNLTVKSGDFLSLRTTEPVKWSVALTSAATTVINQTLTDTGWSGNLINPNGDTIALVATAVSDPSKVFKLLLTLQPAPITTPMYSAVPQKVGEVATFAETSLRLGGTGGTQRIAYTTSSITNGIATIKGVDIATNTPDQNYTQDQDRNRLTRTYMNNGNVCTYTPKRDYYNFPMYVGKGWNSTWNYGCAAGYFEKANVQANVLAFEPVTVAAGTYNALRINYVVTYTNSNDALLPNGSSGNATYSETITGWWSPDLGRFVKWVSNYGYATGFANPTYMKVYTQELQSLQTLPQ</sequence>
<feature type="signal peptide" evidence="1">
    <location>
        <begin position="1"/>
        <end position="24"/>
    </location>
</feature>
<proteinExistence type="predicted"/>
<name>A0ABM8X674_9BURK</name>
<dbReference type="PROSITE" id="PS51257">
    <property type="entry name" value="PROKAR_LIPOPROTEIN"/>
    <property type="match status" value="1"/>
</dbReference>
<keyword evidence="3" id="KW-1185">Reference proteome</keyword>
<evidence type="ECO:0000313" key="2">
    <source>
        <dbReference type="EMBL" id="CAG9175462.1"/>
    </source>
</evidence>
<dbReference type="Proteomes" id="UP000706525">
    <property type="component" value="Unassembled WGS sequence"/>
</dbReference>
<evidence type="ECO:0008006" key="4">
    <source>
        <dbReference type="Google" id="ProtNLM"/>
    </source>
</evidence>
<dbReference type="Gene3D" id="2.40.360.20">
    <property type="match status" value="1"/>
</dbReference>
<evidence type="ECO:0000313" key="3">
    <source>
        <dbReference type="Proteomes" id="UP000706525"/>
    </source>
</evidence>
<comment type="caution">
    <text evidence="2">The sequence shown here is derived from an EMBL/GenBank/DDBJ whole genome shotgun (WGS) entry which is preliminary data.</text>
</comment>
<feature type="chain" id="PRO_5047007005" description="Lipoprotein" evidence="1">
    <location>
        <begin position="25"/>
        <end position="344"/>
    </location>
</feature>
<evidence type="ECO:0000256" key="1">
    <source>
        <dbReference type="SAM" id="SignalP"/>
    </source>
</evidence>
<protein>
    <recommendedName>
        <fullName evidence="4">Lipoprotein</fullName>
    </recommendedName>
</protein>
<accession>A0ABM8X674</accession>